<dbReference type="Proteomes" id="UP001595630">
    <property type="component" value="Unassembled WGS sequence"/>
</dbReference>
<gene>
    <name evidence="4" type="ORF">ACFOMF_05015</name>
</gene>
<comment type="caution">
    <text evidence="4">The sequence shown here is derived from an EMBL/GenBank/DDBJ whole genome shotgun (WGS) entry which is preliminary data.</text>
</comment>
<accession>A0ABV7T254</accession>
<feature type="signal peptide" evidence="2">
    <location>
        <begin position="1"/>
        <end position="20"/>
    </location>
</feature>
<proteinExistence type="predicted"/>
<protein>
    <submittedName>
        <fullName evidence="4">DUF4124 domain-containing protein</fullName>
    </submittedName>
</protein>
<name>A0ABV7T254_9GAMM</name>
<feature type="compositionally biased region" description="Polar residues" evidence="1">
    <location>
        <begin position="46"/>
        <end position="55"/>
    </location>
</feature>
<evidence type="ECO:0000259" key="3">
    <source>
        <dbReference type="Pfam" id="PF13511"/>
    </source>
</evidence>
<feature type="chain" id="PRO_5045219541" evidence="2">
    <location>
        <begin position="21"/>
        <end position="146"/>
    </location>
</feature>
<feature type="region of interest" description="Disordered" evidence="1">
    <location>
        <begin position="43"/>
        <end position="85"/>
    </location>
</feature>
<evidence type="ECO:0000313" key="4">
    <source>
        <dbReference type="EMBL" id="MFC3607138.1"/>
    </source>
</evidence>
<evidence type="ECO:0000256" key="2">
    <source>
        <dbReference type="SAM" id="SignalP"/>
    </source>
</evidence>
<sequence length="146" mass="15920">MRLMIAAGSLLLALGGAAAAAPIYKWVDAEGVTHFGAHPPAGQPAETFSISNIGSRPSPPAPAVAIENENENENEEQAALDRQVQREVAQQQAELKTYCTSLRTSLAQLTNNPRLRVEEDGQSRRIDEEERQARIAETRQKIAEDC</sequence>
<evidence type="ECO:0000256" key="1">
    <source>
        <dbReference type="SAM" id="MobiDB-lite"/>
    </source>
</evidence>
<organism evidence="4 5">
    <name type="scientific">Stutzerimonas tarimensis</name>
    <dbReference type="NCBI Taxonomy" id="1507735"/>
    <lineage>
        <taxon>Bacteria</taxon>
        <taxon>Pseudomonadati</taxon>
        <taxon>Pseudomonadota</taxon>
        <taxon>Gammaproteobacteria</taxon>
        <taxon>Pseudomonadales</taxon>
        <taxon>Pseudomonadaceae</taxon>
        <taxon>Stutzerimonas</taxon>
    </lineage>
</organism>
<evidence type="ECO:0000313" key="5">
    <source>
        <dbReference type="Proteomes" id="UP001595630"/>
    </source>
</evidence>
<dbReference type="InterPro" id="IPR025392">
    <property type="entry name" value="DUF4124"/>
</dbReference>
<dbReference type="RefSeq" id="WP_386361844.1">
    <property type="nucleotide sequence ID" value="NZ_JBHRXZ010000015.1"/>
</dbReference>
<feature type="compositionally biased region" description="Acidic residues" evidence="1">
    <location>
        <begin position="68"/>
        <end position="78"/>
    </location>
</feature>
<dbReference type="EMBL" id="JBHRXZ010000015">
    <property type="protein sequence ID" value="MFC3607138.1"/>
    <property type="molecule type" value="Genomic_DNA"/>
</dbReference>
<keyword evidence="5" id="KW-1185">Reference proteome</keyword>
<dbReference type="Pfam" id="PF13511">
    <property type="entry name" value="DUF4124"/>
    <property type="match status" value="1"/>
</dbReference>
<reference evidence="5" key="1">
    <citation type="journal article" date="2019" name="Int. J. Syst. Evol. Microbiol.">
        <title>The Global Catalogue of Microorganisms (GCM) 10K type strain sequencing project: providing services to taxonomists for standard genome sequencing and annotation.</title>
        <authorList>
            <consortium name="The Broad Institute Genomics Platform"/>
            <consortium name="The Broad Institute Genome Sequencing Center for Infectious Disease"/>
            <person name="Wu L."/>
            <person name="Ma J."/>
        </authorList>
    </citation>
    <scope>NUCLEOTIDE SEQUENCE [LARGE SCALE GENOMIC DNA]</scope>
    <source>
        <strain evidence="5">KCTC 42447</strain>
    </source>
</reference>
<keyword evidence="2" id="KW-0732">Signal</keyword>
<feature type="domain" description="DUF4124" evidence="3">
    <location>
        <begin position="10"/>
        <end position="63"/>
    </location>
</feature>